<evidence type="ECO:0000313" key="1">
    <source>
        <dbReference type="EMBL" id="OGM08768.1"/>
    </source>
</evidence>
<evidence type="ECO:0000313" key="2">
    <source>
        <dbReference type="Proteomes" id="UP000176939"/>
    </source>
</evidence>
<reference evidence="1 2" key="1">
    <citation type="journal article" date="2016" name="Nat. Commun.">
        <title>Thousands of microbial genomes shed light on interconnected biogeochemical processes in an aquifer system.</title>
        <authorList>
            <person name="Anantharaman K."/>
            <person name="Brown C.T."/>
            <person name="Hug L.A."/>
            <person name="Sharon I."/>
            <person name="Castelle C.J."/>
            <person name="Probst A.J."/>
            <person name="Thomas B.C."/>
            <person name="Singh A."/>
            <person name="Wilkins M.J."/>
            <person name="Karaoz U."/>
            <person name="Brodie E.L."/>
            <person name="Williams K.H."/>
            <person name="Hubbard S.S."/>
            <person name="Banfield J.F."/>
        </authorList>
    </citation>
    <scope>NUCLEOTIDE SEQUENCE [LARGE SCALE GENOMIC DNA]</scope>
</reference>
<dbReference type="EMBL" id="MGFQ01000036">
    <property type="protein sequence ID" value="OGM08768.1"/>
    <property type="molecule type" value="Genomic_DNA"/>
</dbReference>
<accession>A0A1F7X314</accession>
<proteinExistence type="predicted"/>
<gene>
    <name evidence="1" type="ORF">A2Z67_01825</name>
</gene>
<comment type="caution">
    <text evidence="1">The sequence shown here is derived from an EMBL/GenBank/DDBJ whole genome shotgun (WGS) entry which is preliminary data.</text>
</comment>
<dbReference type="AlphaFoldDB" id="A0A1F7X314"/>
<sequence length="191" mass="21322">MTEENITSVARNLISSDRLSDILSLSDKENAYCLPASFVQLTTTLNESYLPPRLKQFKTNVVQNHLNLPDGKVPPEKLIEVINKITQYLDIRVVRVIGRADFFHKAASPSDVPKTHLLKTHAECCDGTNLSNRRIKELSEAGWFNLAAVVCQPGNNNQTPDGISDTIEHQTGFIPLEEPYVLLLGKLVEKN</sequence>
<dbReference type="Proteomes" id="UP000176939">
    <property type="component" value="Unassembled WGS sequence"/>
</dbReference>
<name>A0A1F7X314_9BACT</name>
<organism evidence="1 2">
    <name type="scientific">Candidatus Woesebacteria bacterium RBG_13_36_22</name>
    <dbReference type="NCBI Taxonomy" id="1802478"/>
    <lineage>
        <taxon>Bacteria</taxon>
        <taxon>Candidatus Woeseibacteriota</taxon>
    </lineage>
</organism>
<protein>
    <submittedName>
        <fullName evidence="1">Uncharacterized protein</fullName>
    </submittedName>
</protein>